<comment type="caution">
    <text evidence="1">The sequence shown here is derived from an EMBL/GenBank/DDBJ whole genome shotgun (WGS) entry which is preliminary data.</text>
</comment>
<dbReference type="AlphaFoldDB" id="A0A1J5Q5G8"/>
<dbReference type="PROSITE" id="PS51318">
    <property type="entry name" value="TAT"/>
    <property type="match status" value="1"/>
</dbReference>
<dbReference type="InterPro" id="IPR006311">
    <property type="entry name" value="TAT_signal"/>
</dbReference>
<gene>
    <name evidence="1" type="ORF">GALL_472120</name>
</gene>
<organism evidence="1">
    <name type="scientific">mine drainage metagenome</name>
    <dbReference type="NCBI Taxonomy" id="410659"/>
    <lineage>
        <taxon>unclassified sequences</taxon>
        <taxon>metagenomes</taxon>
        <taxon>ecological metagenomes</taxon>
    </lineage>
</organism>
<sequence length="79" mass="8183">MLDRRLFLSAGASAAALALAPGARAAAAKSGEAAKLDRLTETLEEVLDRAAADRRPTHEVADEMAQARIAAAKAERLAA</sequence>
<accession>A0A1J5Q5G8</accession>
<reference evidence="1" key="1">
    <citation type="submission" date="2016-10" db="EMBL/GenBank/DDBJ databases">
        <title>Sequence of Gallionella enrichment culture.</title>
        <authorList>
            <person name="Poehlein A."/>
            <person name="Muehling M."/>
            <person name="Daniel R."/>
        </authorList>
    </citation>
    <scope>NUCLEOTIDE SEQUENCE</scope>
</reference>
<name>A0A1J5Q5G8_9ZZZZ</name>
<proteinExistence type="predicted"/>
<evidence type="ECO:0000313" key="1">
    <source>
        <dbReference type="EMBL" id="OIQ71173.1"/>
    </source>
</evidence>
<protein>
    <submittedName>
        <fullName evidence="1">Uncharacterized protein</fullName>
    </submittedName>
</protein>
<dbReference type="EMBL" id="MLJW01003851">
    <property type="protein sequence ID" value="OIQ71173.1"/>
    <property type="molecule type" value="Genomic_DNA"/>
</dbReference>